<name>A0ABD3F3H7_9STRA</name>
<proteinExistence type="predicted"/>
<dbReference type="InterPro" id="IPR001245">
    <property type="entry name" value="Ser-Thr/Tyr_kinase_cat_dom"/>
</dbReference>
<comment type="caution">
    <text evidence="3">The sequence shown here is derived from an EMBL/GenBank/DDBJ whole genome shotgun (WGS) entry which is preliminary data.</text>
</comment>
<feature type="region of interest" description="Disordered" evidence="1">
    <location>
        <begin position="20"/>
        <end position="64"/>
    </location>
</feature>
<dbReference type="PANTHER" id="PTHR44329">
    <property type="entry name" value="SERINE/THREONINE-PROTEIN KINASE TNNI3K-RELATED"/>
    <property type="match status" value="1"/>
</dbReference>
<dbReference type="EMBL" id="JBIMZQ010000040">
    <property type="protein sequence ID" value="KAL3660547.1"/>
    <property type="molecule type" value="Genomic_DNA"/>
</dbReference>
<dbReference type="Gene3D" id="1.10.510.10">
    <property type="entry name" value="Transferase(Phosphotransferase) domain 1"/>
    <property type="match status" value="2"/>
</dbReference>
<reference evidence="3 4" key="1">
    <citation type="submission" date="2024-09" db="EMBL/GenBank/DDBJ databases">
        <title>Genome sequencing and assembly of Phytophthora oleae, isolate VK10A, causative agent of rot of olive drupes.</title>
        <authorList>
            <person name="Conti Taguali S."/>
            <person name="Riolo M."/>
            <person name="La Spada F."/>
            <person name="Cacciola S.O."/>
            <person name="Dionisio G."/>
        </authorList>
    </citation>
    <scope>NUCLEOTIDE SEQUENCE [LARGE SCALE GENOMIC DNA]</scope>
    <source>
        <strain evidence="3 4">VK10A</strain>
    </source>
</reference>
<dbReference type="PANTHER" id="PTHR44329:SF214">
    <property type="entry name" value="PROTEIN KINASE DOMAIN-CONTAINING PROTEIN"/>
    <property type="match status" value="1"/>
</dbReference>
<dbReference type="PROSITE" id="PS50011">
    <property type="entry name" value="PROTEIN_KINASE_DOM"/>
    <property type="match status" value="1"/>
</dbReference>
<protein>
    <recommendedName>
        <fullName evidence="2">Protein kinase domain-containing protein</fullName>
    </recommendedName>
</protein>
<dbReference type="SUPFAM" id="SSF56112">
    <property type="entry name" value="Protein kinase-like (PK-like)"/>
    <property type="match status" value="2"/>
</dbReference>
<feature type="domain" description="Protein kinase" evidence="2">
    <location>
        <begin position="416"/>
        <end position="687"/>
    </location>
</feature>
<sequence>MLAGFNLKQMKSALETSVVKEADEEELDPLLKVNESDDGLDDVDTIRQEHKKPSRSRIRQEECESTTNSYWQASELEGRGTLGPTEAPDIFALGMCVIEAFSGGKVWGKRDQNFGKPTSTAKIPPRPPALDDACQWTLVERMCSFDPKARPSFTEVLATFQVFAEDEEKANADLSSSKRRRKFRHYSSRQTHPRATSASIACALSEVQAWCDEASESSALNYQLYERMDDISARLEVMNAEDTIVHLPVLAELIFRFRDMLQRHVNENPLLRLAATRHVVKTIVELHGELDALMDRLQLIRSGASIHSWHSQLSSYREQLWKRLRLSLALDAQTLSGELEGEEEVSLLGALLAFEAKKRSASYSAHDLELLQISLVKVEETYQLMTPGPTPSFRTTESKTMLALSSWFISPYEVLFNEWDAFSRGTFGSVHFGTWMNSNVVIKKMIAFEESGVVIPLRSRRGEKSNANEPTEEPYKQFLDEMSVWSQLKHPNVLKLLGACHVGQHQFIMCEYAAEGTIDSFVSSKPVEERGACARRVLHEAALGLHYLHTQNVVHADLRCSNILIDAEGVVMLADVGFSSLKTTTRPNDTTSDTSRWVAPECLTGETPTFASNVYSFAMCAIEVVSGELPRGRGTTDTAIRANIRKGLLPPRPANCFSDSEWSLIERMCCSDPNARISISDAVKLLA</sequence>
<accession>A0ABD3F3H7</accession>
<organism evidence="3 4">
    <name type="scientific">Phytophthora oleae</name>
    <dbReference type="NCBI Taxonomy" id="2107226"/>
    <lineage>
        <taxon>Eukaryota</taxon>
        <taxon>Sar</taxon>
        <taxon>Stramenopiles</taxon>
        <taxon>Oomycota</taxon>
        <taxon>Peronosporomycetes</taxon>
        <taxon>Peronosporales</taxon>
        <taxon>Peronosporaceae</taxon>
        <taxon>Phytophthora</taxon>
    </lineage>
</organism>
<evidence type="ECO:0000256" key="1">
    <source>
        <dbReference type="SAM" id="MobiDB-lite"/>
    </source>
</evidence>
<dbReference type="AlphaFoldDB" id="A0ABD3F3H7"/>
<dbReference type="InterPro" id="IPR008266">
    <property type="entry name" value="Tyr_kinase_AS"/>
</dbReference>
<dbReference type="InterPro" id="IPR051681">
    <property type="entry name" value="Ser/Thr_Kinases-Pseudokinases"/>
</dbReference>
<dbReference type="PROSITE" id="PS00109">
    <property type="entry name" value="PROTEIN_KINASE_TYR"/>
    <property type="match status" value="1"/>
</dbReference>
<dbReference type="InterPro" id="IPR000719">
    <property type="entry name" value="Prot_kinase_dom"/>
</dbReference>
<keyword evidence="4" id="KW-1185">Reference proteome</keyword>
<evidence type="ECO:0000313" key="3">
    <source>
        <dbReference type="EMBL" id="KAL3660547.1"/>
    </source>
</evidence>
<evidence type="ECO:0000259" key="2">
    <source>
        <dbReference type="PROSITE" id="PS50011"/>
    </source>
</evidence>
<gene>
    <name evidence="3" type="ORF">V7S43_014302</name>
</gene>
<dbReference type="InterPro" id="IPR011009">
    <property type="entry name" value="Kinase-like_dom_sf"/>
</dbReference>
<evidence type="ECO:0000313" key="4">
    <source>
        <dbReference type="Proteomes" id="UP001632037"/>
    </source>
</evidence>
<dbReference type="Proteomes" id="UP001632037">
    <property type="component" value="Unassembled WGS sequence"/>
</dbReference>
<dbReference type="FunFam" id="1.10.510.10:FF:001925">
    <property type="entry name" value="Uncharacterized protein"/>
    <property type="match status" value="1"/>
</dbReference>
<dbReference type="Pfam" id="PF07714">
    <property type="entry name" value="PK_Tyr_Ser-Thr"/>
    <property type="match status" value="1"/>
</dbReference>